<keyword evidence="2" id="KW-1185">Reference proteome</keyword>
<dbReference type="EMBL" id="BGZK01000032">
    <property type="protein sequence ID" value="GBP08792.1"/>
    <property type="molecule type" value="Genomic_DNA"/>
</dbReference>
<accession>A0A4C1T2Z1</accession>
<name>A0A4C1T2Z1_EUMVA</name>
<gene>
    <name evidence="1" type="ORF">EVAR_7360_1</name>
</gene>
<dbReference type="AlphaFoldDB" id="A0A4C1T2Z1"/>
<dbReference type="Proteomes" id="UP000299102">
    <property type="component" value="Unassembled WGS sequence"/>
</dbReference>
<evidence type="ECO:0000313" key="1">
    <source>
        <dbReference type="EMBL" id="GBP08792.1"/>
    </source>
</evidence>
<organism evidence="1 2">
    <name type="scientific">Eumeta variegata</name>
    <name type="common">Bagworm moth</name>
    <name type="synonym">Eumeta japonica</name>
    <dbReference type="NCBI Taxonomy" id="151549"/>
    <lineage>
        <taxon>Eukaryota</taxon>
        <taxon>Metazoa</taxon>
        <taxon>Ecdysozoa</taxon>
        <taxon>Arthropoda</taxon>
        <taxon>Hexapoda</taxon>
        <taxon>Insecta</taxon>
        <taxon>Pterygota</taxon>
        <taxon>Neoptera</taxon>
        <taxon>Endopterygota</taxon>
        <taxon>Lepidoptera</taxon>
        <taxon>Glossata</taxon>
        <taxon>Ditrysia</taxon>
        <taxon>Tineoidea</taxon>
        <taxon>Psychidae</taxon>
        <taxon>Oiketicinae</taxon>
        <taxon>Eumeta</taxon>
    </lineage>
</organism>
<sequence>MSEKEAIDAFIMSRTPDVRTLYADVRHTGDDAYRTIDAKASEPPLVPEIHDEVYRKLPYSVLATCSRNLEISRPESDGSGRRAPATPM</sequence>
<protein>
    <submittedName>
        <fullName evidence="1">Uncharacterized protein</fullName>
    </submittedName>
</protein>
<evidence type="ECO:0000313" key="2">
    <source>
        <dbReference type="Proteomes" id="UP000299102"/>
    </source>
</evidence>
<reference evidence="1 2" key="1">
    <citation type="journal article" date="2019" name="Commun. Biol.">
        <title>The bagworm genome reveals a unique fibroin gene that provides high tensile strength.</title>
        <authorList>
            <person name="Kono N."/>
            <person name="Nakamura H."/>
            <person name="Ohtoshi R."/>
            <person name="Tomita M."/>
            <person name="Numata K."/>
            <person name="Arakawa K."/>
        </authorList>
    </citation>
    <scope>NUCLEOTIDE SEQUENCE [LARGE SCALE GENOMIC DNA]</scope>
</reference>
<proteinExistence type="predicted"/>
<comment type="caution">
    <text evidence="1">The sequence shown here is derived from an EMBL/GenBank/DDBJ whole genome shotgun (WGS) entry which is preliminary data.</text>
</comment>